<protein>
    <submittedName>
        <fullName evidence="1">Uncharacterized protein</fullName>
    </submittedName>
</protein>
<reference evidence="1 2" key="1">
    <citation type="submission" date="2019-05" db="EMBL/GenBank/DDBJ databases">
        <title>Another draft genome of Portunus trituberculatus and its Hox gene families provides insights of decapod evolution.</title>
        <authorList>
            <person name="Jeong J.-H."/>
            <person name="Song I."/>
            <person name="Kim S."/>
            <person name="Choi T."/>
            <person name="Kim D."/>
            <person name="Ryu S."/>
            <person name="Kim W."/>
        </authorList>
    </citation>
    <scope>NUCLEOTIDE SEQUENCE [LARGE SCALE GENOMIC DNA]</scope>
    <source>
        <tissue evidence="1">Muscle</tissue>
    </source>
</reference>
<dbReference type="AlphaFoldDB" id="A0A5B7HFF1"/>
<evidence type="ECO:0000313" key="2">
    <source>
        <dbReference type="Proteomes" id="UP000324222"/>
    </source>
</evidence>
<name>A0A5B7HFF1_PORTR</name>
<comment type="caution">
    <text evidence="1">The sequence shown here is derived from an EMBL/GenBank/DDBJ whole genome shotgun (WGS) entry which is preliminary data.</text>
</comment>
<proteinExistence type="predicted"/>
<accession>A0A5B7HFF1</accession>
<dbReference type="EMBL" id="VSRR010028525">
    <property type="protein sequence ID" value="MPC68873.1"/>
    <property type="molecule type" value="Genomic_DNA"/>
</dbReference>
<gene>
    <name evidence="1" type="ORF">E2C01_063083</name>
</gene>
<keyword evidence="2" id="KW-1185">Reference proteome</keyword>
<organism evidence="1 2">
    <name type="scientific">Portunus trituberculatus</name>
    <name type="common">Swimming crab</name>
    <name type="synonym">Neptunus trituberculatus</name>
    <dbReference type="NCBI Taxonomy" id="210409"/>
    <lineage>
        <taxon>Eukaryota</taxon>
        <taxon>Metazoa</taxon>
        <taxon>Ecdysozoa</taxon>
        <taxon>Arthropoda</taxon>
        <taxon>Crustacea</taxon>
        <taxon>Multicrustacea</taxon>
        <taxon>Malacostraca</taxon>
        <taxon>Eumalacostraca</taxon>
        <taxon>Eucarida</taxon>
        <taxon>Decapoda</taxon>
        <taxon>Pleocyemata</taxon>
        <taxon>Brachyura</taxon>
        <taxon>Eubrachyura</taxon>
        <taxon>Portunoidea</taxon>
        <taxon>Portunidae</taxon>
        <taxon>Portuninae</taxon>
        <taxon>Portunus</taxon>
    </lineage>
</organism>
<evidence type="ECO:0000313" key="1">
    <source>
        <dbReference type="EMBL" id="MPC68873.1"/>
    </source>
</evidence>
<sequence>MPLRFASASLGDLRRCYADFPWNDYCFCVRDPSFCAERITEVIVPGMEAYIPHSFPQRKSSNLGLTQPMLYMRERLLPSPESYALYISAWNHAKFFNLPSTLS</sequence>
<dbReference type="Proteomes" id="UP000324222">
    <property type="component" value="Unassembled WGS sequence"/>
</dbReference>